<evidence type="ECO:0000259" key="1">
    <source>
        <dbReference type="Pfam" id="PF13539"/>
    </source>
</evidence>
<evidence type="ECO:0000313" key="2">
    <source>
        <dbReference type="EMBL" id="KLK89617.1"/>
    </source>
</evidence>
<dbReference type="Proteomes" id="UP000035489">
    <property type="component" value="Unassembled WGS sequence"/>
</dbReference>
<keyword evidence="3" id="KW-1185">Reference proteome</keyword>
<comment type="caution">
    <text evidence="2">The sequence shown here is derived from an EMBL/GenBank/DDBJ whole genome shotgun (WGS) entry which is preliminary data.</text>
</comment>
<dbReference type="Pfam" id="PF13539">
    <property type="entry name" value="Peptidase_M15_4"/>
    <property type="match status" value="1"/>
</dbReference>
<proteinExistence type="predicted"/>
<dbReference type="AlphaFoldDB" id="A0A0H1RAJ9"/>
<feature type="domain" description="Peptidase M15C" evidence="1">
    <location>
        <begin position="63"/>
        <end position="129"/>
    </location>
</feature>
<dbReference type="GO" id="GO:0008233">
    <property type="term" value="F:peptidase activity"/>
    <property type="evidence" value="ECO:0007669"/>
    <property type="project" value="InterPro"/>
</dbReference>
<reference evidence="2 3" key="1">
    <citation type="submission" date="2015-05" db="EMBL/GenBank/DDBJ databases">
        <title>Draft genome sequence of Microvirga vignae strain BR3299, a novel nitrogen fixing bacteria isolated from Brazil semi-aired region.</title>
        <authorList>
            <person name="Zilli J.E."/>
            <person name="Passos S.R."/>
            <person name="Leite J."/>
            <person name="Baldani J.I."/>
            <person name="Xavier G.R."/>
            <person name="Rumjaneck N.G."/>
            <person name="Simoes-Araujo J.L."/>
        </authorList>
    </citation>
    <scope>NUCLEOTIDE SEQUENCE [LARGE SCALE GENOMIC DNA]</scope>
    <source>
        <strain evidence="2 3">BR3299</strain>
    </source>
</reference>
<sequence length="135" mass="15342">MFRTWNPDPVGNHEANLRALNPVLARVVRKAGADNSDLRFVIGSGWRNGRLQRMAVAWGWSRTQGSPHRRGNAVDLWPLDREGRVFFDRQAQNRIAAALAKAAAELGVPIRWGGRFHGFKDMDRSHFELARPYPE</sequence>
<dbReference type="SUPFAM" id="SSF55166">
    <property type="entry name" value="Hedgehog/DD-peptidase"/>
    <property type="match status" value="1"/>
</dbReference>
<gene>
    <name evidence="2" type="ORF">AA309_30395</name>
</gene>
<organism evidence="2 3">
    <name type="scientific">Microvirga vignae</name>
    <dbReference type="NCBI Taxonomy" id="1225564"/>
    <lineage>
        <taxon>Bacteria</taxon>
        <taxon>Pseudomonadati</taxon>
        <taxon>Pseudomonadota</taxon>
        <taxon>Alphaproteobacteria</taxon>
        <taxon>Hyphomicrobiales</taxon>
        <taxon>Methylobacteriaceae</taxon>
        <taxon>Microvirga</taxon>
    </lineage>
</organism>
<evidence type="ECO:0000313" key="3">
    <source>
        <dbReference type="Proteomes" id="UP000035489"/>
    </source>
</evidence>
<dbReference type="EMBL" id="LCYG01000134">
    <property type="protein sequence ID" value="KLK89617.1"/>
    <property type="molecule type" value="Genomic_DNA"/>
</dbReference>
<protein>
    <recommendedName>
        <fullName evidence="1">Peptidase M15C domain-containing protein</fullName>
    </recommendedName>
</protein>
<dbReference type="STRING" id="1225564.AA309_30395"/>
<accession>A0A0H1RAJ9</accession>
<dbReference type="PATRIC" id="fig|1225564.3.peg.849"/>
<dbReference type="InterPro" id="IPR009045">
    <property type="entry name" value="Zn_M74/Hedgehog-like"/>
</dbReference>
<name>A0A0H1RAJ9_9HYPH</name>
<dbReference type="Gene3D" id="3.30.1380.10">
    <property type="match status" value="1"/>
</dbReference>
<dbReference type="InterPro" id="IPR039561">
    <property type="entry name" value="Peptidase_M15C"/>
</dbReference>